<gene>
    <name evidence="2" type="ORF">BD324DRAFT_638912</name>
</gene>
<accession>A0A1Y1U8P1</accession>
<comment type="caution">
    <text evidence="2">The sequence shown here is derived from an EMBL/GenBank/DDBJ whole genome shotgun (WGS) entry which is preliminary data.</text>
</comment>
<evidence type="ECO:0000256" key="1">
    <source>
        <dbReference type="ARBA" id="ARBA00023284"/>
    </source>
</evidence>
<organism evidence="2 3">
    <name type="scientific">Kockovaella imperatae</name>
    <dbReference type="NCBI Taxonomy" id="4999"/>
    <lineage>
        <taxon>Eukaryota</taxon>
        <taxon>Fungi</taxon>
        <taxon>Dikarya</taxon>
        <taxon>Basidiomycota</taxon>
        <taxon>Agaricomycotina</taxon>
        <taxon>Tremellomycetes</taxon>
        <taxon>Tremellales</taxon>
        <taxon>Cuniculitremaceae</taxon>
        <taxon>Kockovaella</taxon>
    </lineage>
</organism>
<proteinExistence type="predicted"/>
<keyword evidence="3" id="KW-1185">Reference proteome</keyword>
<dbReference type="InterPro" id="IPR011893">
    <property type="entry name" value="Selenoprotein_Rdx-typ"/>
</dbReference>
<dbReference type="PANTHER" id="PTHR36417">
    <property type="entry name" value="SELENOPROTEIN DOMAIN PROTEIN (AFU_ORTHOLOGUE AFUA_1G05220)"/>
    <property type="match status" value="1"/>
</dbReference>
<dbReference type="PANTHER" id="PTHR36417:SF2">
    <property type="entry name" value="SELENOPROTEIN DOMAIN PROTEIN (AFU_ORTHOLOGUE AFUA_1G05220)"/>
    <property type="match status" value="1"/>
</dbReference>
<sequence>MLMIMSSVNHYTRLCAQAVVSMADGTETSRQKDEVCVDCAPGDQSGGDSHDQPISSNAPQAFTSETILDAEATRETIIPPTPDSLHPSILIEYCDRCRWAPRATWTQTELFLTFPTPTLKSITLQPLTAPDTAGRFRVWLYTNDGVQILWDRKREGGFPELKVLKQRVRDVLQPGLHLGHSDKSGKTAEHAA</sequence>
<dbReference type="NCBIfam" id="TIGR02174">
    <property type="entry name" value="CXXU_selWTH"/>
    <property type="match status" value="1"/>
</dbReference>
<dbReference type="EMBL" id="NBSH01000017">
    <property type="protein sequence ID" value="ORX33866.1"/>
    <property type="molecule type" value="Genomic_DNA"/>
</dbReference>
<dbReference type="Pfam" id="PF10262">
    <property type="entry name" value="Rdx"/>
    <property type="match status" value="1"/>
</dbReference>
<evidence type="ECO:0000313" key="3">
    <source>
        <dbReference type="Proteomes" id="UP000193218"/>
    </source>
</evidence>
<dbReference type="InterPro" id="IPR036249">
    <property type="entry name" value="Thioredoxin-like_sf"/>
</dbReference>
<keyword evidence="1" id="KW-0676">Redox-active center</keyword>
<dbReference type="OrthoDB" id="60822at2759"/>
<dbReference type="RefSeq" id="XP_021868165.1">
    <property type="nucleotide sequence ID" value="XM_022017171.1"/>
</dbReference>
<name>A0A1Y1U8P1_9TREE</name>
<dbReference type="Gene3D" id="3.40.30.10">
    <property type="entry name" value="Glutaredoxin"/>
    <property type="match status" value="1"/>
</dbReference>
<evidence type="ECO:0000313" key="2">
    <source>
        <dbReference type="EMBL" id="ORX33866.1"/>
    </source>
</evidence>
<reference evidence="2 3" key="1">
    <citation type="submission" date="2017-03" db="EMBL/GenBank/DDBJ databases">
        <title>Widespread Adenine N6-methylation of Active Genes in Fungi.</title>
        <authorList>
            <consortium name="DOE Joint Genome Institute"/>
            <person name="Mondo S.J."/>
            <person name="Dannebaum R.O."/>
            <person name="Kuo R.C."/>
            <person name="Louie K.B."/>
            <person name="Bewick A.J."/>
            <person name="Labutti K."/>
            <person name="Haridas S."/>
            <person name="Kuo A."/>
            <person name="Salamov A."/>
            <person name="Ahrendt S.R."/>
            <person name="Lau R."/>
            <person name="Bowen B.P."/>
            <person name="Lipzen A."/>
            <person name="Sullivan W."/>
            <person name="Andreopoulos W.B."/>
            <person name="Clum A."/>
            <person name="Lindquist E."/>
            <person name="Daum C."/>
            <person name="Northen T.R."/>
            <person name="Ramamoorthy G."/>
            <person name="Schmitz R.J."/>
            <person name="Gryganskyi A."/>
            <person name="Culley D."/>
            <person name="Magnuson J."/>
            <person name="James T.Y."/>
            <person name="O'Malley M.A."/>
            <person name="Stajich J.E."/>
            <person name="Spatafora J.W."/>
            <person name="Visel A."/>
            <person name="Grigoriev I.V."/>
        </authorList>
    </citation>
    <scope>NUCLEOTIDE SEQUENCE [LARGE SCALE GENOMIC DNA]</scope>
    <source>
        <strain evidence="2 3">NRRL Y-17943</strain>
    </source>
</reference>
<dbReference type="InParanoid" id="A0A1Y1U8P1"/>
<dbReference type="SUPFAM" id="SSF52833">
    <property type="entry name" value="Thioredoxin-like"/>
    <property type="match status" value="1"/>
</dbReference>
<dbReference type="AlphaFoldDB" id="A0A1Y1U8P1"/>
<dbReference type="Proteomes" id="UP000193218">
    <property type="component" value="Unassembled WGS sequence"/>
</dbReference>
<protein>
    <submittedName>
        <fullName evidence="2">Rdx family-domain-containing protein</fullName>
    </submittedName>
</protein>
<dbReference type="GeneID" id="33558980"/>